<evidence type="ECO:0000256" key="5">
    <source>
        <dbReference type="ARBA" id="ARBA00022984"/>
    </source>
</evidence>
<dbReference type="InterPro" id="IPR005490">
    <property type="entry name" value="LD_TPept_cat_dom"/>
</dbReference>
<dbReference type="SUPFAM" id="SSF47090">
    <property type="entry name" value="PGBD-like"/>
    <property type="match status" value="1"/>
</dbReference>
<dbReference type="InterPro" id="IPR036365">
    <property type="entry name" value="PGBD-like_sf"/>
</dbReference>
<dbReference type="Pfam" id="PF03734">
    <property type="entry name" value="YkuD"/>
    <property type="match status" value="1"/>
</dbReference>
<evidence type="ECO:0000313" key="11">
    <source>
        <dbReference type="Proteomes" id="UP000266005"/>
    </source>
</evidence>
<accession>A0A399RXC1</accession>
<comment type="caution">
    <text evidence="10">The sequence shown here is derived from an EMBL/GenBank/DDBJ whole genome shotgun (WGS) entry which is preliminary data.</text>
</comment>
<evidence type="ECO:0000256" key="3">
    <source>
        <dbReference type="ARBA" id="ARBA00022679"/>
    </source>
</evidence>
<evidence type="ECO:0000256" key="4">
    <source>
        <dbReference type="ARBA" id="ARBA00022960"/>
    </source>
</evidence>
<dbReference type="AlphaFoldDB" id="A0A399RXC1"/>
<evidence type="ECO:0000256" key="2">
    <source>
        <dbReference type="ARBA" id="ARBA00005992"/>
    </source>
</evidence>
<feature type="transmembrane region" description="Helical" evidence="7">
    <location>
        <begin position="32"/>
        <end position="59"/>
    </location>
</feature>
<sequence length="436" mass="49715">MKVMLFTCSSFSSAETTLTPQSLLFRRFHTYTLLGAILFTMLRLLFILSLSVLTAPLCAQQQELYRPYSKMRLAETVKTYEALAKHTTWHKLPNTTLLRPGDESPLVQLLKENLQAIGDLKPDSSRTGNVYGPEITLAVQRFQDRHGLISDGIVGPNTLRALNVSPQQRLFQLQLNLARFDSVLTRISSPYVLINLPEYAMVVVDSGRTILRSRVIIGKPSLPTYTIYSELNMVVLHPYWYVPTSIAVKEIVPILRRNPGYLGKKGMRLEKSTGTGWVRTNPWRVDWQQVNASNFDYRIVQLEGDVNELGHVKFPFPNRLPQYLHDTPSKELFQYPKRAFSHGCIRVEKPVALANYLLERGSGYSAQKVDKLWQRNKPNHYIRVKEPVPLLIVYLTAWVDDQGQVQFRDDLYGYDVIPQVPLQGEAEALKSLPSGN</sequence>
<name>A0A399RXC1_9BACT</name>
<keyword evidence="7" id="KW-0812">Transmembrane</keyword>
<comment type="pathway">
    <text evidence="1">Cell wall biogenesis; peptidoglycan biosynthesis.</text>
</comment>
<feature type="domain" description="L,D-TPase catalytic" evidence="9">
    <location>
        <begin position="190"/>
        <end position="359"/>
    </location>
</feature>
<dbReference type="SUPFAM" id="SSF141523">
    <property type="entry name" value="L,D-transpeptidase catalytic domain-like"/>
    <property type="match status" value="1"/>
</dbReference>
<comment type="similarity">
    <text evidence="2">Belongs to the YkuD family.</text>
</comment>
<keyword evidence="7" id="KW-0472">Membrane</keyword>
<organism evidence="10 11">
    <name type="scientific">Pontibacter oryzae</name>
    <dbReference type="NCBI Taxonomy" id="2304593"/>
    <lineage>
        <taxon>Bacteria</taxon>
        <taxon>Pseudomonadati</taxon>
        <taxon>Bacteroidota</taxon>
        <taxon>Cytophagia</taxon>
        <taxon>Cytophagales</taxon>
        <taxon>Hymenobacteraceae</taxon>
        <taxon>Pontibacter</taxon>
    </lineage>
</organism>
<dbReference type="Pfam" id="PF01471">
    <property type="entry name" value="PG_binding_1"/>
    <property type="match status" value="1"/>
</dbReference>
<dbReference type="EMBL" id="QWGE01000005">
    <property type="protein sequence ID" value="RIJ34427.1"/>
    <property type="molecule type" value="Genomic_DNA"/>
</dbReference>
<evidence type="ECO:0008006" key="12">
    <source>
        <dbReference type="Google" id="ProtNLM"/>
    </source>
</evidence>
<dbReference type="GO" id="GO:0016740">
    <property type="term" value="F:transferase activity"/>
    <property type="evidence" value="ECO:0007669"/>
    <property type="project" value="UniProtKB-KW"/>
</dbReference>
<dbReference type="InterPro" id="IPR002477">
    <property type="entry name" value="Peptidoglycan-bd-like"/>
</dbReference>
<evidence type="ECO:0000256" key="1">
    <source>
        <dbReference type="ARBA" id="ARBA00004752"/>
    </source>
</evidence>
<keyword evidence="7" id="KW-1133">Transmembrane helix</keyword>
<dbReference type="Gene3D" id="2.40.440.10">
    <property type="entry name" value="L,D-transpeptidase catalytic domain-like"/>
    <property type="match status" value="1"/>
</dbReference>
<dbReference type="PANTHER" id="PTHR41533:SF2">
    <property type="entry name" value="BLR7131 PROTEIN"/>
    <property type="match status" value="1"/>
</dbReference>
<protein>
    <recommendedName>
        <fullName evidence="12">Murein L,D-transpeptidase</fullName>
    </recommendedName>
</protein>
<dbReference type="GO" id="GO:0008360">
    <property type="term" value="P:regulation of cell shape"/>
    <property type="evidence" value="ECO:0007669"/>
    <property type="project" value="UniProtKB-KW"/>
</dbReference>
<evidence type="ECO:0000259" key="9">
    <source>
        <dbReference type="Pfam" id="PF03734"/>
    </source>
</evidence>
<evidence type="ECO:0000256" key="7">
    <source>
        <dbReference type="SAM" id="Phobius"/>
    </source>
</evidence>
<proteinExistence type="inferred from homology"/>
<evidence type="ECO:0000256" key="6">
    <source>
        <dbReference type="ARBA" id="ARBA00023316"/>
    </source>
</evidence>
<keyword evidence="5" id="KW-0573">Peptidoglycan synthesis</keyword>
<dbReference type="UniPathway" id="UPA00219"/>
<dbReference type="GO" id="GO:0004180">
    <property type="term" value="F:carboxypeptidase activity"/>
    <property type="evidence" value="ECO:0007669"/>
    <property type="project" value="UniProtKB-ARBA"/>
</dbReference>
<dbReference type="GO" id="GO:0071555">
    <property type="term" value="P:cell wall organization"/>
    <property type="evidence" value="ECO:0007669"/>
    <property type="project" value="UniProtKB-KW"/>
</dbReference>
<evidence type="ECO:0000313" key="10">
    <source>
        <dbReference type="EMBL" id="RIJ34427.1"/>
    </source>
</evidence>
<keyword evidence="4" id="KW-0133">Cell shape</keyword>
<feature type="domain" description="Peptidoglycan binding-like" evidence="8">
    <location>
        <begin position="104"/>
        <end position="162"/>
    </location>
</feature>
<evidence type="ECO:0000259" key="8">
    <source>
        <dbReference type="Pfam" id="PF01471"/>
    </source>
</evidence>
<keyword evidence="6" id="KW-0961">Cell wall biogenesis/degradation</keyword>
<dbReference type="InterPro" id="IPR036366">
    <property type="entry name" value="PGBDSf"/>
</dbReference>
<dbReference type="InterPro" id="IPR052905">
    <property type="entry name" value="LD-transpeptidase_YkuD-like"/>
</dbReference>
<dbReference type="InterPro" id="IPR038063">
    <property type="entry name" value="Transpep_catalytic_dom"/>
</dbReference>
<dbReference type="GO" id="GO:0009252">
    <property type="term" value="P:peptidoglycan biosynthetic process"/>
    <property type="evidence" value="ECO:0007669"/>
    <property type="project" value="UniProtKB-UniPathway"/>
</dbReference>
<dbReference type="Proteomes" id="UP000266005">
    <property type="component" value="Unassembled WGS sequence"/>
</dbReference>
<gene>
    <name evidence="10" type="ORF">D1627_16050</name>
</gene>
<keyword evidence="11" id="KW-1185">Reference proteome</keyword>
<reference evidence="11" key="1">
    <citation type="submission" date="2018-08" db="EMBL/GenBank/DDBJ databases">
        <title>Mucilaginibacter sp. MYSH2.</title>
        <authorList>
            <person name="Seo T."/>
        </authorList>
    </citation>
    <scope>NUCLEOTIDE SEQUENCE [LARGE SCALE GENOMIC DNA]</scope>
    <source>
        <strain evidence="11">KIRAN</strain>
    </source>
</reference>
<dbReference type="CDD" id="cd16913">
    <property type="entry name" value="YkuD_like"/>
    <property type="match status" value="1"/>
</dbReference>
<keyword evidence="3" id="KW-0808">Transferase</keyword>
<dbReference type="PANTHER" id="PTHR41533">
    <property type="entry name" value="L,D-TRANSPEPTIDASE HI_1667-RELATED"/>
    <property type="match status" value="1"/>
</dbReference>
<dbReference type="Gene3D" id="1.10.101.10">
    <property type="entry name" value="PGBD-like superfamily/PGBD"/>
    <property type="match status" value="1"/>
</dbReference>